<reference evidence="2 3" key="1">
    <citation type="submission" date="2018-10" db="EMBL/GenBank/DDBJ databases">
        <title>Fifty Aureobasidium pullulans genomes reveal a recombining polyextremotolerant generalist.</title>
        <authorList>
            <person name="Gostincar C."/>
            <person name="Turk M."/>
            <person name="Zajc J."/>
            <person name="Gunde-Cimerman N."/>
        </authorList>
    </citation>
    <scope>NUCLEOTIDE SEQUENCE [LARGE SCALE GENOMIC DNA]</scope>
    <source>
        <strain evidence="2 3">EXF-1645</strain>
    </source>
</reference>
<dbReference type="PANTHER" id="PTHR38436">
    <property type="entry name" value="POLYKETIDE CYCLASE SNOAL-LIKE DOMAIN"/>
    <property type="match status" value="1"/>
</dbReference>
<dbReference type="AlphaFoldDB" id="A0A4V4LCY3"/>
<sequence>MRLDPENVTHVRLHSSVIVTRYSATISGEKVRPQQLYLIKLQEQFQSCATEDQTWNKLRHGFLTFNSMPPRVHVLSDDTEFDRVFLKHLRQEGFDVNYLPFTGDVKGFKWTIQHLADDLELGQSYAIIAFGEAATHLLSIAQKPLPHCIALIVYYPTALPSPNHKYPVHLSLLCHLASNQPFGVSSFKSYVYPDTYPGFAERDLEEYDRVAAGLSWGRTIGCLRKGFGIEVDLEGVVEDYNKCKFEDKDARGTMSMLSQVPYVNTVPTMTGGIGRDDLDRFYRQVFLPGNPPSLKVRLLSRTIGVDKVVDEMMVSFRHTQVISWILPGVPPTNRSVQIPVVSIVSIRGGKLWHEQLYWDQASVLVQIGLLDPKLVPGDMKKQGLERLPVIGKEAAEKVLDEGSHPSNELISSWAEEKP</sequence>
<proteinExistence type="predicted"/>
<organism evidence="2 3">
    <name type="scientific">Aureobasidium pullulans</name>
    <name type="common">Black yeast</name>
    <name type="synonym">Pullularia pullulans</name>
    <dbReference type="NCBI Taxonomy" id="5580"/>
    <lineage>
        <taxon>Eukaryota</taxon>
        <taxon>Fungi</taxon>
        <taxon>Dikarya</taxon>
        <taxon>Ascomycota</taxon>
        <taxon>Pezizomycotina</taxon>
        <taxon>Dothideomycetes</taxon>
        <taxon>Dothideomycetidae</taxon>
        <taxon>Dothideales</taxon>
        <taxon>Saccotheciaceae</taxon>
        <taxon>Aureobasidium</taxon>
    </lineage>
</organism>
<evidence type="ECO:0000313" key="2">
    <source>
        <dbReference type="EMBL" id="TIA28867.1"/>
    </source>
</evidence>
<dbReference type="PANTHER" id="PTHR38436:SF3">
    <property type="entry name" value="CARBOXYMETHYLENEBUTENOLIDASE-RELATED"/>
    <property type="match status" value="1"/>
</dbReference>
<dbReference type="Gene3D" id="3.10.450.50">
    <property type="match status" value="1"/>
</dbReference>
<dbReference type="InterPro" id="IPR009959">
    <property type="entry name" value="Cyclase_SnoaL-like"/>
</dbReference>
<evidence type="ECO:0000313" key="3">
    <source>
        <dbReference type="Proteomes" id="UP000308724"/>
    </source>
</evidence>
<dbReference type="Proteomes" id="UP000308724">
    <property type="component" value="Unassembled WGS sequence"/>
</dbReference>
<evidence type="ECO:0000256" key="1">
    <source>
        <dbReference type="SAM" id="MobiDB-lite"/>
    </source>
</evidence>
<name>A0A4V4LCY3_AURPU</name>
<dbReference type="SUPFAM" id="SSF54427">
    <property type="entry name" value="NTF2-like"/>
    <property type="match status" value="1"/>
</dbReference>
<dbReference type="EMBL" id="QZBZ01000518">
    <property type="protein sequence ID" value="TIA28867.1"/>
    <property type="molecule type" value="Genomic_DNA"/>
</dbReference>
<dbReference type="GO" id="GO:0030638">
    <property type="term" value="P:polyketide metabolic process"/>
    <property type="evidence" value="ECO:0007669"/>
    <property type="project" value="InterPro"/>
</dbReference>
<comment type="caution">
    <text evidence="2">The sequence shown here is derived from an EMBL/GenBank/DDBJ whole genome shotgun (WGS) entry which is preliminary data.</text>
</comment>
<accession>A0A4V4LCY3</accession>
<dbReference type="InterPro" id="IPR032710">
    <property type="entry name" value="NTF2-like_dom_sf"/>
</dbReference>
<feature type="region of interest" description="Disordered" evidence="1">
    <location>
        <begin position="399"/>
        <end position="418"/>
    </location>
</feature>
<gene>
    <name evidence="2" type="ORF">D6C78_10532</name>
</gene>
<protein>
    <submittedName>
        <fullName evidence="2">Carboxymethylenebutenolidase</fullName>
    </submittedName>
</protein>